<protein>
    <submittedName>
        <fullName evidence="2">Uncharacterized protein</fullName>
    </submittedName>
</protein>
<reference evidence="2" key="1">
    <citation type="submission" date="2021-03" db="EMBL/GenBank/DDBJ databases">
        <title>Comparative genomics and phylogenomic investigation of the class Geoglossomycetes provide insights into ecological specialization and systematics.</title>
        <authorList>
            <person name="Melie T."/>
            <person name="Pirro S."/>
            <person name="Miller A.N."/>
            <person name="Quandt A."/>
        </authorList>
    </citation>
    <scope>NUCLEOTIDE SEQUENCE</scope>
    <source>
        <strain evidence="2">CAQ_001_2017</strain>
    </source>
</reference>
<gene>
    <name evidence="2" type="ORF">GP486_001106</name>
</gene>
<accession>A0A9P8LHM5</accession>
<evidence type="ECO:0000313" key="3">
    <source>
        <dbReference type="Proteomes" id="UP000750711"/>
    </source>
</evidence>
<feature type="region of interest" description="Disordered" evidence="1">
    <location>
        <begin position="1"/>
        <end position="68"/>
    </location>
</feature>
<organism evidence="2 3">
    <name type="scientific">Trichoglossum hirsutum</name>
    <dbReference type="NCBI Taxonomy" id="265104"/>
    <lineage>
        <taxon>Eukaryota</taxon>
        <taxon>Fungi</taxon>
        <taxon>Dikarya</taxon>
        <taxon>Ascomycota</taxon>
        <taxon>Pezizomycotina</taxon>
        <taxon>Geoglossomycetes</taxon>
        <taxon>Geoglossales</taxon>
        <taxon>Geoglossaceae</taxon>
        <taxon>Trichoglossum</taxon>
    </lineage>
</organism>
<evidence type="ECO:0000256" key="1">
    <source>
        <dbReference type="SAM" id="MobiDB-lite"/>
    </source>
</evidence>
<proteinExistence type="predicted"/>
<dbReference type="EMBL" id="JAGHQM010000088">
    <property type="protein sequence ID" value="KAH0565497.1"/>
    <property type="molecule type" value="Genomic_DNA"/>
</dbReference>
<evidence type="ECO:0000313" key="2">
    <source>
        <dbReference type="EMBL" id="KAH0565497.1"/>
    </source>
</evidence>
<dbReference type="AlphaFoldDB" id="A0A9P8LHM5"/>
<dbReference type="Proteomes" id="UP000750711">
    <property type="component" value="Unassembled WGS sequence"/>
</dbReference>
<comment type="caution">
    <text evidence="2">The sequence shown here is derived from an EMBL/GenBank/DDBJ whole genome shotgun (WGS) entry which is preliminary data.</text>
</comment>
<sequence length="92" mass="9763">MNKTLEYDIPTAKPKASSTKTDGKSIRAPVTGRTDAISARDLITETISSPARMNAMDAPTGPPKAMVSPEVWKIPTPTAPEKAIPIALKAFT</sequence>
<keyword evidence="3" id="KW-1185">Reference proteome</keyword>
<name>A0A9P8LHM5_9PEZI</name>